<evidence type="ECO:0000256" key="2">
    <source>
        <dbReference type="ARBA" id="ARBA00022694"/>
    </source>
</evidence>
<keyword evidence="5" id="KW-1185">Reference proteome</keyword>
<sequence length="464" mass="51041">MCSIEDDGELRPVKNDSTQSLQEKKCVKCDQPGVVVTRIHDCFCKSCFQVYVIHKFRAAIGKSKLIREGERVLVAFSGGANSAALLHLIQDGLSDRAHRKLRFIPTVLHVDECGVLDVSSDARQELRQKIARVMLKSGFPAYIVDFEQAIDIERKNMGTQNGTDGVSSDSGCLVHDAKDGLSTPAVDASQTNKLRSLVGSVASLTSQEDFVRHLRNQLIVCIVRQMGFSKVLTAECSTRLSIKILTDIAQGRGSQLSLNTAFCDQRNGDVLFVRPVRDLTSKELVMYNTLFEVDSVFIPSITTKTAKDSSIERLTETFVTGLQADFSSTVANIVRTSEKLEPPDLENSQACVFCQSPLDTDVGKASALRAIEYSQRISRAGQNAKSANCHGDDTKCQDKAAGESNCQAPELARSLCYGCRVTLQNFNFEKSSLPNLVRQRSAAKNTSHLLREKISEFLLEDVDS</sequence>
<dbReference type="PANTHER" id="PTHR20882:SF14">
    <property type="entry name" value="CYTOPLASMIC TRNA 2-THIOLATION PROTEIN 2"/>
    <property type="match status" value="1"/>
</dbReference>
<dbReference type="GO" id="GO:0005829">
    <property type="term" value="C:cytosol"/>
    <property type="evidence" value="ECO:0007669"/>
    <property type="project" value="TreeGrafter"/>
</dbReference>
<dbReference type="Pfam" id="PF10288">
    <property type="entry name" value="CTU2"/>
    <property type="match status" value="1"/>
</dbReference>
<accession>A0A8S4ADA9</accession>
<comment type="caution">
    <text evidence="4">The sequence shown here is derived from an EMBL/GenBank/DDBJ whole genome shotgun (WGS) entry which is preliminary data.</text>
</comment>
<dbReference type="GO" id="GO:0016783">
    <property type="term" value="F:sulfurtransferase activity"/>
    <property type="evidence" value="ECO:0007669"/>
    <property type="project" value="TreeGrafter"/>
</dbReference>
<name>A0A8S4ADA9_9EUPU</name>
<dbReference type="GO" id="GO:0032447">
    <property type="term" value="P:protein urmylation"/>
    <property type="evidence" value="ECO:0007669"/>
    <property type="project" value="UniProtKB-UniRule"/>
</dbReference>
<dbReference type="HAMAP" id="MF_03054">
    <property type="entry name" value="CTU2"/>
    <property type="match status" value="1"/>
</dbReference>
<evidence type="ECO:0000256" key="3">
    <source>
        <dbReference type="HAMAP-Rule" id="MF_03054"/>
    </source>
</evidence>
<comment type="function">
    <text evidence="3">Plays a central role in 2-thiolation of mcm(5)S(2)U at tRNA wobble positions of tRNA(Lys), tRNA(Glu) and tRNA(Gln). May act by forming a heterodimer with NCS6/CTU1 that ligates sulfur from thiocarboxylated URM1 onto the uridine of tRNAs at wobble position.</text>
</comment>
<dbReference type="PANTHER" id="PTHR20882">
    <property type="entry name" value="CYTOPLASMIC TRNA 2-THIOLATION PROTEIN 2"/>
    <property type="match status" value="1"/>
</dbReference>
<dbReference type="AlphaFoldDB" id="A0A8S4ADA9"/>
<dbReference type="InterPro" id="IPR019407">
    <property type="entry name" value="CTU2"/>
</dbReference>
<comment type="pathway">
    <text evidence="3">tRNA modification; 5-methoxycarbonylmethyl-2-thiouridine-tRNA biosynthesis.</text>
</comment>
<protein>
    <recommendedName>
        <fullName evidence="3">Cytoplasmic tRNA 2-thiolation protein 2</fullName>
    </recommendedName>
</protein>
<keyword evidence="1 3" id="KW-0963">Cytoplasm</keyword>
<dbReference type="InterPro" id="IPR014729">
    <property type="entry name" value="Rossmann-like_a/b/a_fold"/>
</dbReference>
<dbReference type="GO" id="GO:0016779">
    <property type="term" value="F:nucleotidyltransferase activity"/>
    <property type="evidence" value="ECO:0007669"/>
    <property type="project" value="UniProtKB-UniRule"/>
</dbReference>
<dbReference type="SUPFAM" id="SSF52402">
    <property type="entry name" value="Adenine nucleotide alpha hydrolases-like"/>
    <property type="match status" value="1"/>
</dbReference>
<evidence type="ECO:0000313" key="4">
    <source>
        <dbReference type="EMBL" id="CAG5136041.1"/>
    </source>
</evidence>
<comment type="subcellular location">
    <subcellularLocation>
        <location evidence="3">Cytoplasm</location>
    </subcellularLocation>
</comment>
<dbReference type="Gene3D" id="3.40.50.620">
    <property type="entry name" value="HUPs"/>
    <property type="match status" value="1"/>
</dbReference>
<gene>
    <name evidence="4" type="ORF">CUNI_LOCUS21599</name>
</gene>
<dbReference type="GO" id="GO:0002143">
    <property type="term" value="P:tRNA wobble position uridine thiolation"/>
    <property type="evidence" value="ECO:0007669"/>
    <property type="project" value="TreeGrafter"/>
</dbReference>
<dbReference type="OrthoDB" id="25129at2759"/>
<comment type="similarity">
    <text evidence="3">Belongs to the CTU2/NCS2 family.</text>
</comment>
<dbReference type="EMBL" id="CAJHNH020008484">
    <property type="protein sequence ID" value="CAG5136041.1"/>
    <property type="molecule type" value="Genomic_DNA"/>
</dbReference>
<evidence type="ECO:0000313" key="5">
    <source>
        <dbReference type="Proteomes" id="UP000678393"/>
    </source>
</evidence>
<dbReference type="GO" id="GO:0000049">
    <property type="term" value="F:tRNA binding"/>
    <property type="evidence" value="ECO:0007669"/>
    <property type="project" value="InterPro"/>
</dbReference>
<reference evidence="4" key="1">
    <citation type="submission" date="2021-04" db="EMBL/GenBank/DDBJ databases">
        <authorList>
            <consortium name="Molecular Ecology Group"/>
        </authorList>
    </citation>
    <scope>NUCLEOTIDE SEQUENCE</scope>
</reference>
<organism evidence="4 5">
    <name type="scientific">Candidula unifasciata</name>
    <dbReference type="NCBI Taxonomy" id="100452"/>
    <lineage>
        <taxon>Eukaryota</taxon>
        <taxon>Metazoa</taxon>
        <taxon>Spiralia</taxon>
        <taxon>Lophotrochozoa</taxon>
        <taxon>Mollusca</taxon>
        <taxon>Gastropoda</taxon>
        <taxon>Heterobranchia</taxon>
        <taxon>Euthyneura</taxon>
        <taxon>Panpulmonata</taxon>
        <taxon>Eupulmonata</taxon>
        <taxon>Stylommatophora</taxon>
        <taxon>Helicina</taxon>
        <taxon>Helicoidea</taxon>
        <taxon>Geomitridae</taxon>
        <taxon>Candidula</taxon>
    </lineage>
</organism>
<keyword evidence="2 3" id="KW-0819">tRNA processing</keyword>
<evidence type="ECO:0000256" key="1">
    <source>
        <dbReference type="ARBA" id="ARBA00022490"/>
    </source>
</evidence>
<proteinExistence type="inferred from homology"/>
<dbReference type="Proteomes" id="UP000678393">
    <property type="component" value="Unassembled WGS sequence"/>
</dbReference>